<evidence type="ECO:0000256" key="2">
    <source>
        <dbReference type="ARBA" id="ARBA00012720"/>
    </source>
</evidence>
<dbReference type="CDD" id="cd00056">
    <property type="entry name" value="ENDO3c"/>
    <property type="match status" value="1"/>
</dbReference>
<feature type="domain" description="HhH-GPD" evidence="10">
    <location>
        <begin position="109"/>
        <end position="273"/>
    </location>
</feature>
<dbReference type="GO" id="GO:0140078">
    <property type="term" value="F:class I DNA-(apurinic or apyrimidinic site) endonuclease activity"/>
    <property type="evidence" value="ECO:0007669"/>
    <property type="project" value="UniProtKB-EC"/>
</dbReference>
<dbReference type="Proteomes" id="UP000005824">
    <property type="component" value="Unassembled WGS sequence"/>
</dbReference>
<dbReference type="InterPro" id="IPR003265">
    <property type="entry name" value="HhH-GPD_domain"/>
</dbReference>
<evidence type="ECO:0000256" key="6">
    <source>
        <dbReference type="ARBA" id="ARBA00023239"/>
    </source>
</evidence>
<dbReference type="EC" id="4.2.99.18" evidence="2"/>
<dbReference type="InterPro" id="IPR052054">
    <property type="entry name" value="Oxidative_DNA_repair_enzyme"/>
</dbReference>
<dbReference type="Pfam" id="PF07934">
    <property type="entry name" value="OGG_N"/>
    <property type="match status" value="1"/>
</dbReference>
<evidence type="ECO:0000313" key="12">
    <source>
        <dbReference type="Proteomes" id="UP000005824"/>
    </source>
</evidence>
<dbReference type="GO" id="GO:0003684">
    <property type="term" value="F:damaged DNA binding"/>
    <property type="evidence" value="ECO:0007669"/>
    <property type="project" value="InterPro"/>
</dbReference>
<comment type="similarity">
    <text evidence="1">Belongs to the type-1 OGG1 family.</text>
</comment>
<keyword evidence="8" id="KW-0326">Glycosidase</keyword>
<dbReference type="STRING" id="497964.CfE428DRAFT_5454"/>
<evidence type="ECO:0000256" key="3">
    <source>
        <dbReference type="ARBA" id="ARBA00022763"/>
    </source>
</evidence>
<comment type="caution">
    <text evidence="11">The sequence shown here is derived from an EMBL/GenBank/DDBJ whole genome shotgun (WGS) entry which is preliminary data.</text>
</comment>
<dbReference type="Gene3D" id="3.30.310.260">
    <property type="match status" value="1"/>
</dbReference>
<name>B4D964_9BACT</name>
<evidence type="ECO:0000256" key="1">
    <source>
        <dbReference type="ARBA" id="ARBA00010679"/>
    </source>
</evidence>
<gene>
    <name evidence="11" type="ORF">CfE428DRAFT_5454</name>
</gene>
<dbReference type="Gene3D" id="1.10.340.30">
    <property type="entry name" value="Hypothetical protein, domain 2"/>
    <property type="match status" value="1"/>
</dbReference>
<keyword evidence="12" id="KW-1185">Reference proteome</keyword>
<dbReference type="GO" id="GO:0006289">
    <property type="term" value="P:nucleotide-excision repair"/>
    <property type="evidence" value="ECO:0007669"/>
    <property type="project" value="InterPro"/>
</dbReference>
<dbReference type="SUPFAM" id="SSF55945">
    <property type="entry name" value="TATA-box binding protein-like"/>
    <property type="match status" value="1"/>
</dbReference>
<protein>
    <recommendedName>
        <fullName evidence="2">DNA-(apurinic or apyrimidinic site) lyase</fullName>
        <ecNumber evidence="2">4.2.99.18</ecNumber>
    </recommendedName>
</protein>
<reference evidence="11 12" key="1">
    <citation type="journal article" date="2011" name="J. Bacteriol.">
        <title>Genome sequence of Chthoniobacter flavus Ellin428, an aerobic heterotrophic soil bacterium.</title>
        <authorList>
            <person name="Kant R."/>
            <person name="van Passel M.W."/>
            <person name="Palva A."/>
            <person name="Lucas S."/>
            <person name="Lapidus A."/>
            <person name="Glavina Del Rio T."/>
            <person name="Dalin E."/>
            <person name="Tice H."/>
            <person name="Bruce D."/>
            <person name="Goodwin L."/>
            <person name="Pitluck S."/>
            <person name="Larimer F.W."/>
            <person name="Land M.L."/>
            <person name="Hauser L."/>
            <person name="Sangwan P."/>
            <person name="de Vos W.M."/>
            <person name="Janssen P.H."/>
            <person name="Smidt H."/>
        </authorList>
    </citation>
    <scope>NUCLEOTIDE SEQUENCE [LARGE SCALE GENOMIC DNA]</scope>
    <source>
        <strain evidence="11 12">Ellin428</strain>
    </source>
</reference>
<dbReference type="eggNOG" id="COG0122">
    <property type="taxonomic scope" value="Bacteria"/>
</dbReference>
<dbReference type="PANTHER" id="PTHR10242:SF2">
    <property type="entry name" value="N-GLYCOSYLASE_DNA LYASE"/>
    <property type="match status" value="1"/>
</dbReference>
<evidence type="ECO:0000256" key="9">
    <source>
        <dbReference type="ARBA" id="ARBA00044632"/>
    </source>
</evidence>
<accession>B4D964</accession>
<dbReference type="InterPro" id="IPR011257">
    <property type="entry name" value="DNA_glycosylase"/>
</dbReference>
<keyword evidence="4" id="KW-0378">Hydrolase</keyword>
<dbReference type="InParanoid" id="B4D964"/>
<keyword evidence="5" id="KW-0234">DNA repair</keyword>
<dbReference type="InterPro" id="IPR023170">
    <property type="entry name" value="HhH_base_excis_C"/>
</dbReference>
<keyword evidence="6" id="KW-0456">Lyase</keyword>
<dbReference type="SMART" id="SM00478">
    <property type="entry name" value="ENDO3c"/>
    <property type="match status" value="1"/>
</dbReference>
<comment type="catalytic activity">
    <reaction evidence="9">
        <text>2'-deoxyribonucleotide-(2'-deoxyribose 5'-phosphate)-2'-deoxyribonucleotide-DNA = a 3'-end 2'-deoxyribonucleotide-(2,3-dehydro-2,3-deoxyribose 5'-phosphate)-DNA + a 5'-end 5'-phospho-2'-deoxyribonucleoside-DNA + H(+)</text>
        <dbReference type="Rhea" id="RHEA:66592"/>
        <dbReference type="Rhea" id="RHEA-COMP:13180"/>
        <dbReference type="Rhea" id="RHEA-COMP:16897"/>
        <dbReference type="Rhea" id="RHEA-COMP:17067"/>
        <dbReference type="ChEBI" id="CHEBI:15378"/>
        <dbReference type="ChEBI" id="CHEBI:136412"/>
        <dbReference type="ChEBI" id="CHEBI:157695"/>
        <dbReference type="ChEBI" id="CHEBI:167181"/>
        <dbReference type="EC" id="4.2.99.18"/>
    </reaction>
</comment>
<dbReference type="PANTHER" id="PTHR10242">
    <property type="entry name" value="8-OXOGUANINE DNA GLYCOSYLASE"/>
    <property type="match status" value="1"/>
</dbReference>
<evidence type="ECO:0000259" key="10">
    <source>
        <dbReference type="SMART" id="SM00478"/>
    </source>
</evidence>
<evidence type="ECO:0000256" key="8">
    <source>
        <dbReference type="ARBA" id="ARBA00023295"/>
    </source>
</evidence>
<evidence type="ECO:0000256" key="5">
    <source>
        <dbReference type="ARBA" id="ARBA00023204"/>
    </source>
</evidence>
<sequence length="282" mass="32178">MNSARLAAKDFDLTLTLECGQVFHWVREGAGWLGVIGELPMYVEQQGEELLIPRGTEEVARDYFALDHPLAEICASFPEDPAMQAAREFCRGMRIIRQPAWECIATFITSSMKQVAHIAQISHTLRRRYGKKVAWEGHTLFAYPTPQALAQLEEEDLRACALGYRAKNLLGSARMIADGEVDLEAFARLDDDAAREELCRLPGVGEKVANCALLFGFERVRAFPIDVWIERVLREIYFPRKRRVTVSRLREFSATYFGAYGGYAQQYLFHHARKTWQRKKAG</sequence>
<dbReference type="RefSeq" id="WP_006982775.1">
    <property type="nucleotide sequence ID" value="NZ_ABVL01000025.1"/>
</dbReference>
<dbReference type="Gene3D" id="1.10.1670.10">
    <property type="entry name" value="Helix-hairpin-Helix base-excision DNA repair enzymes (C-terminal)"/>
    <property type="match status" value="1"/>
</dbReference>
<dbReference type="SUPFAM" id="SSF48150">
    <property type="entry name" value="DNA-glycosylase"/>
    <property type="match status" value="1"/>
</dbReference>
<evidence type="ECO:0000313" key="11">
    <source>
        <dbReference type="EMBL" id="EDY16967.1"/>
    </source>
</evidence>
<dbReference type="GO" id="GO:0008534">
    <property type="term" value="F:oxidized purine nucleobase lesion DNA N-glycosylase activity"/>
    <property type="evidence" value="ECO:0007669"/>
    <property type="project" value="InterPro"/>
</dbReference>
<evidence type="ECO:0000256" key="4">
    <source>
        <dbReference type="ARBA" id="ARBA00022801"/>
    </source>
</evidence>
<keyword evidence="7" id="KW-0511">Multifunctional enzyme</keyword>
<dbReference type="InterPro" id="IPR012904">
    <property type="entry name" value="OGG_N"/>
</dbReference>
<proteinExistence type="inferred from homology"/>
<dbReference type="EMBL" id="ABVL01000025">
    <property type="protein sequence ID" value="EDY16967.1"/>
    <property type="molecule type" value="Genomic_DNA"/>
</dbReference>
<keyword evidence="3" id="KW-0227">DNA damage</keyword>
<dbReference type="AlphaFoldDB" id="B4D964"/>
<organism evidence="11 12">
    <name type="scientific">Chthoniobacter flavus Ellin428</name>
    <dbReference type="NCBI Taxonomy" id="497964"/>
    <lineage>
        <taxon>Bacteria</taxon>
        <taxon>Pseudomonadati</taxon>
        <taxon>Verrucomicrobiota</taxon>
        <taxon>Spartobacteria</taxon>
        <taxon>Chthoniobacterales</taxon>
        <taxon>Chthoniobacteraceae</taxon>
        <taxon>Chthoniobacter</taxon>
    </lineage>
</organism>
<dbReference type="GO" id="GO:0006284">
    <property type="term" value="P:base-excision repair"/>
    <property type="evidence" value="ECO:0007669"/>
    <property type="project" value="InterPro"/>
</dbReference>
<dbReference type="Pfam" id="PF00730">
    <property type="entry name" value="HhH-GPD"/>
    <property type="match status" value="1"/>
</dbReference>
<evidence type="ECO:0000256" key="7">
    <source>
        <dbReference type="ARBA" id="ARBA00023268"/>
    </source>
</evidence>